<dbReference type="InterPro" id="IPR027417">
    <property type="entry name" value="P-loop_NTPase"/>
</dbReference>
<feature type="domain" description="Sulfotransferase" evidence="5">
    <location>
        <begin position="278"/>
        <end position="450"/>
    </location>
</feature>
<protein>
    <recommendedName>
        <fullName evidence="3">Sulfotransferase</fullName>
        <ecNumber evidence="3">2.8.2.-</ecNumber>
    </recommendedName>
</protein>
<dbReference type="STRING" id="39946.A2YNJ0"/>
<keyword evidence="2 3" id="KW-0808">Transferase</keyword>
<dbReference type="InterPro" id="IPR000863">
    <property type="entry name" value="Sulfotransferase_dom"/>
</dbReference>
<evidence type="ECO:0000313" key="6">
    <source>
        <dbReference type="EMBL" id="EAZ04651.1"/>
    </source>
</evidence>
<dbReference type="OMA" id="YPPQQRW"/>
<dbReference type="SUPFAM" id="SSF52540">
    <property type="entry name" value="P-loop containing nucleoside triphosphate hydrolases"/>
    <property type="match status" value="2"/>
</dbReference>
<keyword evidence="7" id="KW-1185">Reference proteome</keyword>
<dbReference type="Proteomes" id="UP000007015">
    <property type="component" value="Chromosome 7"/>
</dbReference>
<evidence type="ECO:0000256" key="3">
    <source>
        <dbReference type="RuleBase" id="RU361155"/>
    </source>
</evidence>
<gene>
    <name evidence="6" type="ORF">OsI_26802</name>
</gene>
<name>A2YNJ0_ORYSI</name>
<accession>A2YNJ0</accession>
<proteinExistence type="inferred from homology"/>
<organism evidence="6 7">
    <name type="scientific">Oryza sativa subsp. indica</name>
    <name type="common">Rice</name>
    <dbReference type="NCBI Taxonomy" id="39946"/>
    <lineage>
        <taxon>Eukaryota</taxon>
        <taxon>Viridiplantae</taxon>
        <taxon>Streptophyta</taxon>
        <taxon>Embryophyta</taxon>
        <taxon>Tracheophyta</taxon>
        <taxon>Spermatophyta</taxon>
        <taxon>Magnoliopsida</taxon>
        <taxon>Liliopsida</taxon>
        <taxon>Poales</taxon>
        <taxon>Poaceae</taxon>
        <taxon>BOP clade</taxon>
        <taxon>Oryzoideae</taxon>
        <taxon>Oryzeae</taxon>
        <taxon>Oryzinae</taxon>
        <taxon>Oryza</taxon>
        <taxon>Oryza sativa</taxon>
    </lineage>
</organism>
<feature type="region of interest" description="Disordered" evidence="4">
    <location>
        <begin position="223"/>
        <end position="244"/>
    </location>
</feature>
<dbReference type="AlphaFoldDB" id="A2YNJ0"/>
<evidence type="ECO:0000256" key="2">
    <source>
        <dbReference type="ARBA" id="ARBA00022679"/>
    </source>
</evidence>
<dbReference type="PANTHER" id="PTHR11783">
    <property type="entry name" value="SULFOTRANSFERASE SULT"/>
    <property type="match status" value="1"/>
</dbReference>
<dbReference type="EMBL" id="CM000132">
    <property type="protein sequence ID" value="EAZ04651.1"/>
    <property type="molecule type" value="Genomic_DNA"/>
</dbReference>
<evidence type="ECO:0000259" key="5">
    <source>
        <dbReference type="Pfam" id="PF00685"/>
    </source>
</evidence>
<evidence type="ECO:0000256" key="4">
    <source>
        <dbReference type="SAM" id="MobiDB-lite"/>
    </source>
</evidence>
<dbReference type="Gramene" id="BGIOSGA023926-TA">
    <property type="protein sequence ID" value="BGIOSGA023926-PA"/>
    <property type="gene ID" value="BGIOSGA023926"/>
</dbReference>
<evidence type="ECO:0000313" key="7">
    <source>
        <dbReference type="Proteomes" id="UP000007015"/>
    </source>
</evidence>
<sequence>MQPTSAAAGPVPFKDIAAVAVARRPVAEEYGDVVAALPSRLYPPQQRWREYQGAWFREAWVPGIVALQRRFEPRAGDVLLASLPKCGTTWLKALAFATAARGVYPPAAAGGDGRHPLLRLNPHECVPFLEGIYLDGEEAKLDAAPTPRLMSTHASYPNLPASITEDDRCKIIYICRGTKEKLLGGLVPTAGKWRRYCGAGRGPHRRLRAEALFWGRRPQHPLAPDASGGGGYAPAAPRDGGVGGAVPSGEGGVAAAQTAVLRPTMATAKTMRGDREQPKDMAISLWHFMNCSKAKTSSLSDDQWESITMSLSDVWESIREGAYLGGPIWEHILGYWNTSKAKPDKVLFLKYEEVLHDPTKNIEKIAEFIGQPFSDAEKEAGIVESIIELCSFEKMKASGANSTGSLHMMANEYPHESFFRKGVIGDWVNHVTPEMADSLDKFLSAKFYGSGFTFAE</sequence>
<dbReference type="EC" id="2.8.2.-" evidence="3"/>
<dbReference type="HOGENOM" id="CLU_027239_0_0_1"/>
<dbReference type="GO" id="GO:0008146">
    <property type="term" value="F:sulfotransferase activity"/>
    <property type="evidence" value="ECO:0007669"/>
    <property type="project" value="InterPro"/>
</dbReference>
<feature type="domain" description="Sulfotransferase" evidence="5">
    <location>
        <begin position="77"/>
        <end position="180"/>
    </location>
</feature>
<comment type="similarity">
    <text evidence="1 3">Belongs to the sulfotransferase 1 family.</text>
</comment>
<evidence type="ECO:0000256" key="1">
    <source>
        <dbReference type="ARBA" id="ARBA00005771"/>
    </source>
</evidence>
<dbReference type="Pfam" id="PF00685">
    <property type="entry name" value="Sulfotransfer_1"/>
    <property type="match status" value="2"/>
</dbReference>
<reference evidence="6 7" key="1">
    <citation type="journal article" date="2005" name="PLoS Biol.">
        <title>The genomes of Oryza sativa: a history of duplications.</title>
        <authorList>
            <person name="Yu J."/>
            <person name="Wang J."/>
            <person name="Lin W."/>
            <person name="Li S."/>
            <person name="Li H."/>
            <person name="Zhou J."/>
            <person name="Ni P."/>
            <person name="Dong W."/>
            <person name="Hu S."/>
            <person name="Zeng C."/>
            <person name="Zhang J."/>
            <person name="Zhang Y."/>
            <person name="Li R."/>
            <person name="Xu Z."/>
            <person name="Li S."/>
            <person name="Li X."/>
            <person name="Zheng H."/>
            <person name="Cong L."/>
            <person name="Lin L."/>
            <person name="Yin J."/>
            <person name="Geng J."/>
            <person name="Li G."/>
            <person name="Shi J."/>
            <person name="Liu J."/>
            <person name="Lv H."/>
            <person name="Li J."/>
            <person name="Wang J."/>
            <person name="Deng Y."/>
            <person name="Ran L."/>
            <person name="Shi X."/>
            <person name="Wang X."/>
            <person name="Wu Q."/>
            <person name="Li C."/>
            <person name="Ren X."/>
            <person name="Wang J."/>
            <person name="Wang X."/>
            <person name="Li D."/>
            <person name="Liu D."/>
            <person name="Zhang X."/>
            <person name="Ji Z."/>
            <person name="Zhao W."/>
            <person name="Sun Y."/>
            <person name="Zhang Z."/>
            <person name="Bao J."/>
            <person name="Han Y."/>
            <person name="Dong L."/>
            <person name="Ji J."/>
            <person name="Chen P."/>
            <person name="Wu S."/>
            <person name="Liu J."/>
            <person name="Xiao Y."/>
            <person name="Bu D."/>
            <person name="Tan J."/>
            <person name="Yang L."/>
            <person name="Ye C."/>
            <person name="Zhang J."/>
            <person name="Xu J."/>
            <person name="Zhou Y."/>
            <person name="Yu Y."/>
            <person name="Zhang B."/>
            <person name="Zhuang S."/>
            <person name="Wei H."/>
            <person name="Liu B."/>
            <person name="Lei M."/>
            <person name="Yu H."/>
            <person name="Li Y."/>
            <person name="Xu H."/>
            <person name="Wei S."/>
            <person name="He X."/>
            <person name="Fang L."/>
            <person name="Zhang Z."/>
            <person name="Zhang Y."/>
            <person name="Huang X."/>
            <person name="Su Z."/>
            <person name="Tong W."/>
            <person name="Li J."/>
            <person name="Tong Z."/>
            <person name="Li S."/>
            <person name="Ye J."/>
            <person name="Wang L."/>
            <person name="Fang L."/>
            <person name="Lei T."/>
            <person name="Chen C."/>
            <person name="Chen H."/>
            <person name="Xu Z."/>
            <person name="Li H."/>
            <person name="Huang H."/>
            <person name="Zhang F."/>
            <person name="Xu H."/>
            <person name="Li N."/>
            <person name="Zhao C."/>
            <person name="Li S."/>
            <person name="Dong L."/>
            <person name="Huang Y."/>
            <person name="Li L."/>
            <person name="Xi Y."/>
            <person name="Qi Q."/>
            <person name="Li W."/>
            <person name="Zhang B."/>
            <person name="Hu W."/>
            <person name="Zhang Y."/>
            <person name="Tian X."/>
            <person name="Jiao Y."/>
            <person name="Liang X."/>
            <person name="Jin J."/>
            <person name="Gao L."/>
            <person name="Zheng W."/>
            <person name="Hao B."/>
            <person name="Liu S."/>
            <person name="Wang W."/>
            <person name="Yuan L."/>
            <person name="Cao M."/>
            <person name="McDermott J."/>
            <person name="Samudrala R."/>
            <person name="Wang J."/>
            <person name="Wong G.K."/>
            <person name="Yang H."/>
        </authorList>
    </citation>
    <scope>NUCLEOTIDE SEQUENCE [LARGE SCALE GENOMIC DNA]</scope>
    <source>
        <strain evidence="7">cv. 93-11</strain>
    </source>
</reference>
<dbReference type="Gene3D" id="3.40.50.300">
    <property type="entry name" value="P-loop containing nucleotide triphosphate hydrolases"/>
    <property type="match status" value="2"/>
</dbReference>